<dbReference type="AlphaFoldDB" id="A0A6C0I457"/>
<reference evidence="1" key="1">
    <citation type="journal article" date="2020" name="Nature">
        <title>Giant virus diversity and host interactions through global metagenomics.</title>
        <authorList>
            <person name="Schulz F."/>
            <person name="Roux S."/>
            <person name="Paez-Espino D."/>
            <person name="Jungbluth S."/>
            <person name="Walsh D.A."/>
            <person name="Denef V.J."/>
            <person name="McMahon K.D."/>
            <person name="Konstantinidis K.T."/>
            <person name="Eloe-Fadrosh E.A."/>
            <person name="Kyrpides N.C."/>
            <person name="Woyke T."/>
        </authorList>
    </citation>
    <scope>NUCLEOTIDE SEQUENCE</scope>
    <source>
        <strain evidence="1">GVMAG-M-3300023184-191</strain>
    </source>
</reference>
<dbReference type="SUPFAM" id="SSF81995">
    <property type="entry name" value="beta-sandwich domain of Sec23/24"/>
    <property type="match status" value="1"/>
</dbReference>
<dbReference type="EMBL" id="MN740101">
    <property type="protein sequence ID" value="QHT87798.1"/>
    <property type="molecule type" value="Genomic_DNA"/>
</dbReference>
<name>A0A6C0I457_9ZZZZ</name>
<protein>
    <submittedName>
        <fullName evidence="1">Uncharacterized protein</fullName>
    </submittedName>
</protein>
<proteinExistence type="predicted"/>
<evidence type="ECO:0000313" key="1">
    <source>
        <dbReference type="EMBL" id="QHT87798.1"/>
    </source>
</evidence>
<organism evidence="1">
    <name type="scientific">viral metagenome</name>
    <dbReference type="NCBI Taxonomy" id="1070528"/>
    <lineage>
        <taxon>unclassified sequences</taxon>
        <taxon>metagenomes</taxon>
        <taxon>organismal metagenomes</taxon>
    </lineage>
</organism>
<accession>A0A6C0I457</accession>
<sequence>MDQPQQLQLQQLQQLHQLQQQQLQQHQQQHFIPIQAERAGGAMLRHAVNKLSTNNNANSANNVKANAVLGISIPAPVIRNSMISNKALMSAPAIATTPARETAESNLTTSDVTVAANPASADPASADPLIGMVQDVIFAMILNVPALRTKLQVILDNPSLISAEISKVYDELQNKLTVQELEQLNSYACQDSSRRTIVSVMKTAFANIMADGKIDMSDAPHFLTLIHDCITLFSDDAASSNSVALNGNTVITFLHFVLKCILILTLDDPEETAALVMLDGSFKLVKLTVMPLLISKKWCSCFS</sequence>